<dbReference type="OrthoDB" id="269151at2759"/>
<proteinExistence type="predicted"/>
<dbReference type="Proteomes" id="UP001152795">
    <property type="component" value="Unassembled WGS sequence"/>
</dbReference>
<evidence type="ECO:0000313" key="4">
    <source>
        <dbReference type="Proteomes" id="UP001152795"/>
    </source>
</evidence>
<dbReference type="AlphaFoldDB" id="A0A7D9I5L2"/>
<comment type="caution">
    <text evidence="3">The sequence shown here is derived from an EMBL/GenBank/DDBJ whole genome shotgun (WGS) entry which is preliminary data.</text>
</comment>
<dbReference type="PANTHER" id="PTHR45782">
    <property type="entry name" value="MITOCHONDRIAL RIBOSOME-ASSOCIATED GTPASE 1"/>
    <property type="match status" value="1"/>
</dbReference>
<keyword evidence="1" id="KW-0547">Nucleotide-binding</keyword>
<dbReference type="GO" id="GO:0003924">
    <property type="term" value="F:GTPase activity"/>
    <property type="evidence" value="ECO:0007669"/>
    <property type="project" value="TreeGrafter"/>
</dbReference>
<dbReference type="GO" id="GO:0005525">
    <property type="term" value="F:GTP binding"/>
    <property type="evidence" value="ECO:0007669"/>
    <property type="project" value="UniProtKB-KW"/>
</dbReference>
<organism evidence="3 4">
    <name type="scientific">Paramuricea clavata</name>
    <name type="common">Red gorgonian</name>
    <name type="synonym">Violescent sea-whip</name>
    <dbReference type="NCBI Taxonomy" id="317549"/>
    <lineage>
        <taxon>Eukaryota</taxon>
        <taxon>Metazoa</taxon>
        <taxon>Cnidaria</taxon>
        <taxon>Anthozoa</taxon>
        <taxon>Octocorallia</taxon>
        <taxon>Malacalcyonacea</taxon>
        <taxon>Plexauridae</taxon>
        <taxon>Paramuricea</taxon>
    </lineage>
</organism>
<dbReference type="SUPFAM" id="SSF52540">
    <property type="entry name" value="P-loop containing nucleoside triphosphate hydrolases"/>
    <property type="match status" value="1"/>
</dbReference>
<dbReference type="GO" id="GO:0032543">
    <property type="term" value="P:mitochondrial translation"/>
    <property type="evidence" value="ECO:0007669"/>
    <property type="project" value="TreeGrafter"/>
</dbReference>
<protein>
    <submittedName>
        <fullName evidence="3">Mitochondrial ribosome-associated GTPase 1</fullName>
    </submittedName>
</protein>
<evidence type="ECO:0000313" key="3">
    <source>
        <dbReference type="EMBL" id="CAB4000925.1"/>
    </source>
</evidence>
<evidence type="ECO:0000256" key="1">
    <source>
        <dbReference type="ARBA" id="ARBA00022741"/>
    </source>
</evidence>
<dbReference type="PANTHER" id="PTHR45782:SF4">
    <property type="entry name" value="MITOCHONDRIAL RIBOSOME-ASSOCIATED GTPASE 1"/>
    <property type="match status" value="1"/>
</dbReference>
<keyword evidence="4" id="KW-1185">Reference proteome</keyword>
<sequence length="179" mass="20733">MAVRPYLSRSEVWLASGNFRVAFKFPLDFHPSAFIKWYPGHMAKGLRIMESKLAKCDCILEVHDARIPYSGRNEKFVRNFGSRPHVLVLNKADLGEGARRGSISKSLERNGIRPVFLNSKDVKQKSIRRIVQQVLDSIQIAEYEGVFRRRVRKYVHDFDMEKNIRPRYSCMQNFSTGPG</sequence>
<evidence type="ECO:0000256" key="2">
    <source>
        <dbReference type="ARBA" id="ARBA00023134"/>
    </source>
</evidence>
<gene>
    <name evidence="3" type="ORF">PACLA_8A015872</name>
</gene>
<accession>A0A7D9I5L2</accession>
<dbReference type="Gene3D" id="3.40.50.300">
    <property type="entry name" value="P-loop containing nucleotide triphosphate hydrolases"/>
    <property type="match status" value="1"/>
</dbReference>
<keyword evidence="2" id="KW-0342">GTP-binding</keyword>
<dbReference type="EMBL" id="CACRXK020003962">
    <property type="protein sequence ID" value="CAB4000925.1"/>
    <property type="molecule type" value="Genomic_DNA"/>
</dbReference>
<dbReference type="InterPro" id="IPR027417">
    <property type="entry name" value="P-loop_NTPase"/>
</dbReference>
<name>A0A7D9I5L2_PARCT</name>
<dbReference type="GO" id="GO:0005739">
    <property type="term" value="C:mitochondrion"/>
    <property type="evidence" value="ECO:0007669"/>
    <property type="project" value="TreeGrafter"/>
</dbReference>
<reference evidence="3" key="1">
    <citation type="submission" date="2020-04" db="EMBL/GenBank/DDBJ databases">
        <authorList>
            <person name="Alioto T."/>
            <person name="Alioto T."/>
            <person name="Gomez Garrido J."/>
        </authorList>
    </citation>
    <scope>NUCLEOTIDE SEQUENCE</scope>
    <source>
        <strain evidence="3">A484AB</strain>
    </source>
</reference>